<evidence type="ECO:0000256" key="3">
    <source>
        <dbReference type="ARBA" id="ARBA00004496"/>
    </source>
</evidence>
<comment type="similarity">
    <text evidence="5 15">Belongs to the isocitrate and isopropylmalate dehydrogenases family. LeuB type 1 subfamily.</text>
</comment>
<dbReference type="RefSeq" id="WP_197541206.1">
    <property type="nucleotide sequence ID" value="NZ_LN614827.1"/>
</dbReference>
<keyword evidence="9 15" id="KW-0028">Amino-acid biosynthesis</keyword>
<comment type="pathway">
    <text evidence="4 15 16">Amino-acid biosynthesis; L-leucine biosynthesis; L-leucine from 3-methyl-2-oxobutanoate: step 3/4.</text>
</comment>
<evidence type="ECO:0000256" key="13">
    <source>
        <dbReference type="ARBA" id="ARBA00023027"/>
    </source>
</evidence>
<keyword evidence="10 15" id="KW-0479">Metal-binding</keyword>
<feature type="binding site" evidence="15">
    <location>
        <position position="96"/>
    </location>
    <ligand>
        <name>substrate</name>
    </ligand>
</feature>
<dbReference type="SMART" id="SM01329">
    <property type="entry name" value="Iso_dh"/>
    <property type="match status" value="1"/>
</dbReference>
<dbReference type="PANTHER" id="PTHR42979">
    <property type="entry name" value="3-ISOPROPYLMALATE DEHYDROGENASE"/>
    <property type="match status" value="1"/>
</dbReference>
<dbReference type="HOGENOM" id="CLU_031953_0_3_6"/>
<dbReference type="AlphaFoldDB" id="A0A098G3V0"/>
<evidence type="ECO:0000313" key="18">
    <source>
        <dbReference type="EMBL" id="CEG57153.1"/>
    </source>
</evidence>
<evidence type="ECO:0000256" key="14">
    <source>
        <dbReference type="ARBA" id="ARBA00023304"/>
    </source>
</evidence>
<evidence type="ECO:0000256" key="6">
    <source>
        <dbReference type="ARBA" id="ARBA00011738"/>
    </source>
</evidence>
<keyword evidence="8 15" id="KW-0963">Cytoplasm</keyword>
<dbReference type="GO" id="GO:0005829">
    <property type="term" value="C:cytosol"/>
    <property type="evidence" value="ECO:0007669"/>
    <property type="project" value="TreeGrafter"/>
</dbReference>
<comment type="cofactor">
    <cofactor evidence="15 16">
        <name>Mg(2+)</name>
        <dbReference type="ChEBI" id="CHEBI:18420"/>
    </cofactor>
    <cofactor evidence="15 16">
        <name>Mn(2+)</name>
        <dbReference type="ChEBI" id="CHEBI:29035"/>
    </cofactor>
    <text evidence="15 16">Binds 1 Mg(2+) or Mn(2+) ion per subunit.</text>
</comment>
<evidence type="ECO:0000256" key="7">
    <source>
        <dbReference type="ARBA" id="ARBA00022430"/>
    </source>
</evidence>
<name>A0A098G3V0_9GAMM</name>
<dbReference type="EMBL" id="LN614827">
    <property type="protein sequence ID" value="CEG57153.1"/>
    <property type="molecule type" value="Genomic_DNA"/>
</dbReference>
<dbReference type="EC" id="1.1.1.85" evidence="15"/>
<dbReference type="PROSITE" id="PS00470">
    <property type="entry name" value="IDH_IMDH"/>
    <property type="match status" value="1"/>
</dbReference>
<evidence type="ECO:0000256" key="11">
    <source>
        <dbReference type="ARBA" id="ARBA00022842"/>
    </source>
</evidence>
<dbReference type="InterPro" id="IPR019818">
    <property type="entry name" value="IsoCit/isopropylmalate_DH_CS"/>
</dbReference>
<evidence type="ECO:0000256" key="9">
    <source>
        <dbReference type="ARBA" id="ARBA00022605"/>
    </source>
</evidence>
<dbReference type="SUPFAM" id="SSF53659">
    <property type="entry name" value="Isocitrate/Isopropylmalate dehydrogenase-like"/>
    <property type="match status" value="1"/>
</dbReference>
<evidence type="ECO:0000256" key="5">
    <source>
        <dbReference type="ARBA" id="ARBA00008319"/>
    </source>
</evidence>
<accession>A0A098G3V0</accession>
<keyword evidence="15" id="KW-0464">Manganese</keyword>
<dbReference type="GO" id="GO:0000287">
    <property type="term" value="F:magnesium ion binding"/>
    <property type="evidence" value="ECO:0007669"/>
    <property type="project" value="InterPro"/>
</dbReference>
<protein>
    <recommendedName>
        <fullName evidence="15">3-isopropylmalate dehydrogenase</fullName>
        <ecNumber evidence="15">1.1.1.85</ecNumber>
    </recommendedName>
    <alternativeName>
        <fullName evidence="15">3-IPM-DH</fullName>
    </alternativeName>
    <alternativeName>
        <fullName evidence="15">Beta-IPM dehydrogenase</fullName>
        <shortName evidence="15">IMDH</shortName>
    </alternativeName>
</protein>
<keyword evidence="19" id="KW-1185">Reference proteome</keyword>
<dbReference type="HAMAP" id="MF_01033">
    <property type="entry name" value="LeuB_type1"/>
    <property type="match status" value="1"/>
</dbReference>
<evidence type="ECO:0000256" key="2">
    <source>
        <dbReference type="ARBA" id="ARBA00001936"/>
    </source>
</evidence>
<proteinExistence type="inferred from homology"/>
<dbReference type="InterPro" id="IPR004429">
    <property type="entry name" value="Isopropylmalate_DH"/>
</dbReference>
<dbReference type="GO" id="GO:0003862">
    <property type="term" value="F:3-isopropylmalate dehydrogenase activity"/>
    <property type="evidence" value="ECO:0007669"/>
    <property type="project" value="UniProtKB-UniRule"/>
</dbReference>
<feature type="binding site" evidence="15">
    <location>
        <position position="224"/>
    </location>
    <ligand>
        <name>Mg(2+)</name>
        <dbReference type="ChEBI" id="CHEBI:18420"/>
    </ligand>
</feature>
<keyword evidence="7 15" id="KW-0432">Leucine biosynthesis</keyword>
<evidence type="ECO:0000256" key="1">
    <source>
        <dbReference type="ARBA" id="ARBA00000624"/>
    </source>
</evidence>
<dbReference type="Proteomes" id="UP000032430">
    <property type="component" value="Chromosome I"/>
</dbReference>
<dbReference type="KEGG" id="lfa:LFA_1751"/>
<feature type="binding site" evidence="15">
    <location>
        <begin position="76"/>
        <end position="89"/>
    </location>
    <ligand>
        <name>NAD(+)</name>
        <dbReference type="ChEBI" id="CHEBI:57540"/>
    </ligand>
</feature>
<sequence length="362" mass="40189">MHKTILILPGDGIGPEVTTEAEKIIQWFNKNTVHHFELVYGRIGGASIEHKGIPLDDECLALAKKVDSILLGAVGGPQWDNIDNQYKPEKGLLKIRQELGLFANLRPVTYCSALAESSPLKRDYIEELDLMIIRELTGDLYFGEPRGITSTGDDEIGINTMRYTKTEIERIAIVAFELAKQRNNRVCSVDKANVLETSLLWRNTVQQIRDRLYPEVSLSHMYVDNAAMQLIRQPKQFDVMLTSNLFGDILSDEASMLTGSLGMLPSASLGVHHSLYEPIHGSAPDIAGQNKANPLATILSVAMMFQYSFKLKQEACLLQEAVNNVLQCGFYTKDIMISGGTLVSTTEMGDKVIEQLNAIKKS</sequence>
<feature type="binding site" evidence="15">
    <location>
        <begin position="281"/>
        <end position="293"/>
    </location>
    <ligand>
        <name>NAD(+)</name>
        <dbReference type="ChEBI" id="CHEBI:57540"/>
    </ligand>
</feature>
<keyword evidence="11 15" id="KW-0460">Magnesium</keyword>
<evidence type="ECO:0000256" key="8">
    <source>
        <dbReference type="ARBA" id="ARBA00022490"/>
    </source>
</evidence>
<evidence type="ECO:0000256" key="16">
    <source>
        <dbReference type="RuleBase" id="RU004445"/>
    </source>
</evidence>
<feature type="site" description="Important for catalysis" evidence="15">
    <location>
        <position position="141"/>
    </location>
</feature>
<gene>
    <name evidence="15 18" type="primary">leuB</name>
    <name evidence="18" type="ORF">LFA_1751</name>
</gene>
<dbReference type="GO" id="GO:0009098">
    <property type="term" value="P:L-leucine biosynthetic process"/>
    <property type="evidence" value="ECO:0007669"/>
    <property type="project" value="UniProtKB-UniRule"/>
</dbReference>
<feature type="site" description="Important for catalysis" evidence="15">
    <location>
        <position position="191"/>
    </location>
</feature>
<comment type="catalytic activity">
    <reaction evidence="1 15 16">
        <text>(2R,3S)-3-isopropylmalate + NAD(+) = 4-methyl-2-oxopentanoate + CO2 + NADH</text>
        <dbReference type="Rhea" id="RHEA:32271"/>
        <dbReference type="ChEBI" id="CHEBI:16526"/>
        <dbReference type="ChEBI" id="CHEBI:17865"/>
        <dbReference type="ChEBI" id="CHEBI:35121"/>
        <dbReference type="ChEBI" id="CHEBI:57540"/>
        <dbReference type="ChEBI" id="CHEBI:57945"/>
        <dbReference type="EC" id="1.1.1.85"/>
    </reaction>
</comment>
<feature type="domain" description="Isopropylmalate dehydrogenase-like" evidence="17">
    <location>
        <begin position="4"/>
        <end position="352"/>
    </location>
</feature>
<dbReference type="STRING" id="1212491.LFA_1751"/>
<keyword evidence="14 15" id="KW-0100">Branched-chain amino acid biosynthesis</keyword>
<keyword evidence="12 15" id="KW-0560">Oxidoreductase</keyword>
<evidence type="ECO:0000256" key="12">
    <source>
        <dbReference type="ARBA" id="ARBA00023002"/>
    </source>
</evidence>
<dbReference type="Gene3D" id="3.40.718.10">
    <property type="entry name" value="Isopropylmalate Dehydrogenase"/>
    <property type="match status" value="1"/>
</dbReference>
<comment type="subcellular location">
    <subcellularLocation>
        <location evidence="3 15">Cytoplasm</location>
    </subcellularLocation>
</comment>
<evidence type="ECO:0000256" key="4">
    <source>
        <dbReference type="ARBA" id="ARBA00004762"/>
    </source>
</evidence>
<evidence type="ECO:0000313" key="19">
    <source>
        <dbReference type="Proteomes" id="UP000032430"/>
    </source>
</evidence>
<dbReference type="Pfam" id="PF00180">
    <property type="entry name" value="Iso_dh"/>
    <property type="match status" value="1"/>
</dbReference>
<dbReference type="NCBIfam" id="TIGR00169">
    <property type="entry name" value="leuB"/>
    <property type="match status" value="1"/>
</dbReference>
<feature type="binding site" evidence="15">
    <location>
        <position position="248"/>
    </location>
    <ligand>
        <name>Mg(2+)</name>
        <dbReference type="ChEBI" id="CHEBI:18420"/>
    </ligand>
</feature>
<feature type="binding site" evidence="15">
    <location>
        <position position="252"/>
    </location>
    <ligand>
        <name>Mg(2+)</name>
        <dbReference type="ChEBI" id="CHEBI:18420"/>
    </ligand>
</feature>
<comment type="cofactor">
    <cofactor evidence="2">
        <name>Mn(2+)</name>
        <dbReference type="ChEBI" id="CHEBI:29035"/>
    </cofactor>
</comment>
<evidence type="ECO:0000256" key="10">
    <source>
        <dbReference type="ARBA" id="ARBA00022723"/>
    </source>
</evidence>
<dbReference type="FunFam" id="3.40.718.10:FF:000028">
    <property type="entry name" value="3-isopropylmalate dehydrogenase"/>
    <property type="match status" value="1"/>
</dbReference>
<dbReference type="GO" id="GO:0051287">
    <property type="term" value="F:NAD binding"/>
    <property type="evidence" value="ECO:0007669"/>
    <property type="project" value="InterPro"/>
</dbReference>
<dbReference type="UniPathway" id="UPA00048">
    <property type="reaction ID" value="UER00072"/>
</dbReference>
<reference evidence="19" key="1">
    <citation type="submission" date="2014-09" db="EMBL/GenBank/DDBJ databases">
        <authorList>
            <person name="Gomez-Valero L."/>
        </authorList>
    </citation>
    <scope>NUCLEOTIDE SEQUENCE [LARGE SCALE GENOMIC DNA]</scope>
    <source>
        <strain evidence="19">ATCC700992</strain>
    </source>
</reference>
<comment type="function">
    <text evidence="15 16">Catalyzes the oxidation of 3-carboxy-2-hydroxy-4-methylpentanoate (3-isopropylmalate) to 3-carboxy-4-methyl-2-oxopentanoate. The product decarboxylates to 4-methyl-2 oxopentanoate.</text>
</comment>
<feature type="binding site" evidence="15">
    <location>
        <position position="134"/>
    </location>
    <ligand>
        <name>substrate</name>
    </ligand>
</feature>
<feature type="binding site" evidence="15">
    <location>
        <position position="224"/>
    </location>
    <ligand>
        <name>substrate</name>
    </ligand>
</feature>
<organism evidence="18 19">
    <name type="scientific">Legionella fallonii LLAP-10</name>
    <dbReference type="NCBI Taxonomy" id="1212491"/>
    <lineage>
        <taxon>Bacteria</taxon>
        <taxon>Pseudomonadati</taxon>
        <taxon>Pseudomonadota</taxon>
        <taxon>Gammaproteobacteria</taxon>
        <taxon>Legionellales</taxon>
        <taxon>Legionellaceae</taxon>
        <taxon>Legionella</taxon>
    </lineage>
</organism>
<dbReference type="PANTHER" id="PTHR42979:SF1">
    <property type="entry name" value="3-ISOPROPYLMALATE DEHYDROGENASE"/>
    <property type="match status" value="1"/>
</dbReference>
<comment type="subunit">
    <text evidence="6 15 16">Homodimer.</text>
</comment>
<evidence type="ECO:0000259" key="17">
    <source>
        <dbReference type="SMART" id="SM01329"/>
    </source>
</evidence>
<evidence type="ECO:0000256" key="15">
    <source>
        <dbReference type="HAMAP-Rule" id="MF_01033"/>
    </source>
</evidence>
<feature type="binding site" evidence="15">
    <location>
        <position position="106"/>
    </location>
    <ligand>
        <name>substrate</name>
    </ligand>
</feature>
<keyword evidence="13 15" id="KW-0520">NAD</keyword>
<dbReference type="InterPro" id="IPR024084">
    <property type="entry name" value="IsoPropMal-DH-like_dom"/>
</dbReference>